<keyword evidence="12" id="KW-1185">Reference proteome</keyword>
<evidence type="ECO:0000256" key="5">
    <source>
        <dbReference type="ARBA" id="ARBA00022705"/>
    </source>
</evidence>
<dbReference type="Gene3D" id="1.20.272.10">
    <property type="match status" value="1"/>
</dbReference>
<dbReference type="Gene3D" id="3.40.50.300">
    <property type="entry name" value="P-loop containing nucleotide triphosphate hydrolases"/>
    <property type="match status" value="1"/>
</dbReference>
<keyword evidence="4" id="KW-0548">Nucleotidyltransferase</keyword>
<dbReference type="PANTHER" id="PTHR34388:SF1">
    <property type="entry name" value="DNA POLYMERASE III SUBUNIT DELTA"/>
    <property type="match status" value="1"/>
</dbReference>
<dbReference type="InterPro" id="IPR008921">
    <property type="entry name" value="DNA_pol3_clamp-load_cplx_C"/>
</dbReference>
<dbReference type="NCBIfam" id="TIGR01128">
    <property type="entry name" value="holA"/>
    <property type="match status" value="1"/>
</dbReference>
<dbReference type="Proteomes" id="UP000190951">
    <property type="component" value="Chromosome"/>
</dbReference>
<evidence type="ECO:0000256" key="3">
    <source>
        <dbReference type="ARBA" id="ARBA00022679"/>
    </source>
</evidence>
<dbReference type="InterPro" id="IPR027417">
    <property type="entry name" value="P-loop_NTPase"/>
</dbReference>
<name>A0A1S8KY79_9CLOT</name>
<dbReference type="GO" id="GO:0009360">
    <property type="term" value="C:DNA polymerase III complex"/>
    <property type="evidence" value="ECO:0007669"/>
    <property type="project" value="InterPro"/>
</dbReference>
<dbReference type="KEGG" id="crw:CROST_017120"/>
<dbReference type="AlphaFoldDB" id="A0A1S8KY79"/>
<protein>
    <recommendedName>
        <fullName evidence="2">DNA polymerase III subunit delta</fullName>
        <ecNumber evidence="1">2.7.7.7</ecNumber>
    </recommendedName>
</protein>
<dbReference type="SUPFAM" id="SSF48019">
    <property type="entry name" value="post-AAA+ oligomerization domain-like"/>
    <property type="match status" value="1"/>
</dbReference>
<gene>
    <name evidence="11" type="primary">yqeN_1</name>
    <name evidence="11" type="ORF">CROST_017120</name>
</gene>
<comment type="catalytic activity">
    <reaction evidence="8">
        <text>DNA(n) + a 2'-deoxyribonucleoside 5'-triphosphate = DNA(n+1) + diphosphate</text>
        <dbReference type="Rhea" id="RHEA:22508"/>
        <dbReference type="Rhea" id="RHEA-COMP:17339"/>
        <dbReference type="Rhea" id="RHEA-COMP:17340"/>
        <dbReference type="ChEBI" id="CHEBI:33019"/>
        <dbReference type="ChEBI" id="CHEBI:61560"/>
        <dbReference type="ChEBI" id="CHEBI:173112"/>
        <dbReference type="EC" id="2.7.7.7"/>
    </reaction>
</comment>
<evidence type="ECO:0000256" key="8">
    <source>
        <dbReference type="ARBA" id="ARBA00049244"/>
    </source>
</evidence>
<evidence type="ECO:0000256" key="2">
    <source>
        <dbReference type="ARBA" id="ARBA00017703"/>
    </source>
</evidence>
<dbReference type="SUPFAM" id="SSF52540">
    <property type="entry name" value="P-loop containing nucleoside triphosphate hydrolases"/>
    <property type="match status" value="1"/>
</dbReference>
<dbReference type="RefSeq" id="WP_077835374.1">
    <property type="nucleotide sequence ID" value="NZ_CP096983.1"/>
</dbReference>
<dbReference type="InterPro" id="IPR005790">
    <property type="entry name" value="DNA_polIII_delta"/>
</dbReference>
<dbReference type="EC" id="2.7.7.7" evidence="1"/>
<evidence type="ECO:0000256" key="7">
    <source>
        <dbReference type="ARBA" id="ARBA00034754"/>
    </source>
</evidence>
<dbReference type="EMBL" id="CP096983">
    <property type="protein sequence ID" value="URZ10996.1"/>
    <property type="molecule type" value="Genomic_DNA"/>
</dbReference>
<dbReference type="InterPro" id="IPR048466">
    <property type="entry name" value="DNA_pol3_delta-like_C"/>
</dbReference>
<evidence type="ECO:0000259" key="9">
    <source>
        <dbReference type="Pfam" id="PF06144"/>
    </source>
</evidence>
<feature type="domain" description="DNA polymerase III delta N-terminal" evidence="9">
    <location>
        <begin position="31"/>
        <end position="131"/>
    </location>
</feature>
<dbReference type="GO" id="GO:0003887">
    <property type="term" value="F:DNA-directed DNA polymerase activity"/>
    <property type="evidence" value="ECO:0007669"/>
    <property type="project" value="UniProtKB-KW"/>
</dbReference>
<evidence type="ECO:0000256" key="6">
    <source>
        <dbReference type="ARBA" id="ARBA00022932"/>
    </source>
</evidence>
<dbReference type="InterPro" id="IPR010372">
    <property type="entry name" value="DNA_pol3_delta_N"/>
</dbReference>
<keyword evidence="6" id="KW-0239">DNA-directed DNA polymerase</keyword>
<sequence>MINFRELRNQLKMNKCKNVMVLYSVDYYSIKTIIEHLKKYIEVPELNISYLNDVDNMKQIINACETLPFISKKRLVLLKSDFLESDIKDKNNLLKDISKYIPNVPDTTNLILYSFQKDKRENVSKNKKLLKLEKSGASVVISLKNNSYEVRTLIHDFCEKYNLKLVKDVENFIVANSGNNLDFILNDLNKLRFMDELSIENIKKAFSNLNEQDIFDFTEAISNKDGLTSLEILNSLTQKGETPIGILFMLIRQFKLLFYAKVSIEKKVISEDFAKKNKLHPYVGKIIYSQSENFTLKQLQSYLSICIKYELKFKTTGASMVDLEMLLSLLI</sequence>
<evidence type="ECO:0000313" key="11">
    <source>
        <dbReference type="EMBL" id="URZ10996.1"/>
    </source>
</evidence>
<proteinExistence type="inferred from homology"/>
<dbReference type="PANTHER" id="PTHR34388">
    <property type="entry name" value="DNA POLYMERASE III SUBUNIT DELTA"/>
    <property type="match status" value="1"/>
</dbReference>
<evidence type="ECO:0000256" key="1">
    <source>
        <dbReference type="ARBA" id="ARBA00012417"/>
    </source>
</evidence>
<evidence type="ECO:0000259" key="10">
    <source>
        <dbReference type="Pfam" id="PF21694"/>
    </source>
</evidence>
<dbReference type="Pfam" id="PF06144">
    <property type="entry name" value="DNA_pol3_delta"/>
    <property type="match status" value="1"/>
</dbReference>
<evidence type="ECO:0000256" key="4">
    <source>
        <dbReference type="ARBA" id="ARBA00022695"/>
    </source>
</evidence>
<evidence type="ECO:0000313" key="12">
    <source>
        <dbReference type="Proteomes" id="UP000190951"/>
    </source>
</evidence>
<dbReference type="Pfam" id="PF21694">
    <property type="entry name" value="DNA_pol3_delta_C"/>
    <property type="match status" value="1"/>
</dbReference>
<accession>A0A1S8KY79</accession>
<feature type="domain" description="DNA polymerase III delta subunit-like C-terminal" evidence="10">
    <location>
        <begin position="211"/>
        <end position="319"/>
    </location>
</feature>
<dbReference type="GO" id="GO:0006261">
    <property type="term" value="P:DNA-templated DNA replication"/>
    <property type="evidence" value="ECO:0007669"/>
    <property type="project" value="TreeGrafter"/>
</dbReference>
<comment type="similarity">
    <text evidence="7">Belongs to the DNA polymerase HolA subunit family.</text>
</comment>
<dbReference type="STRING" id="84029.CROST_42010"/>
<keyword evidence="3" id="KW-0808">Transferase</keyword>
<organism evidence="11 12">
    <name type="scientific">Clostridium felsineum</name>
    <dbReference type="NCBI Taxonomy" id="36839"/>
    <lineage>
        <taxon>Bacteria</taxon>
        <taxon>Bacillati</taxon>
        <taxon>Bacillota</taxon>
        <taxon>Clostridia</taxon>
        <taxon>Eubacteriales</taxon>
        <taxon>Clostridiaceae</taxon>
        <taxon>Clostridium</taxon>
    </lineage>
</organism>
<keyword evidence="5" id="KW-0235">DNA replication</keyword>
<dbReference type="GO" id="GO:0003677">
    <property type="term" value="F:DNA binding"/>
    <property type="evidence" value="ECO:0007669"/>
    <property type="project" value="InterPro"/>
</dbReference>
<reference evidence="11 12" key="1">
    <citation type="submission" date="2022-04" db="EMBL/GenBank/DDBJ databases">
        <title>Genome sequence of C. roseum typestrain.</title>
        <authorList>
            <person name="Poehlein A."/>
            <person name="Schoch T."/>
            <person name="Duerre P."/>
            <person name="Daniel R."/>
        </authorList>
    </citation>
    <scope>NUCLEOTIDE SEQUENCE [LARGE SCALE GENOMIC DNA]</scope>
    <source>
        <strain evidence="11 12">DSM 7320</strain>
    </source>
</reference>